<dbReference type="AlphaFoldDB" id="A0ABD0TXA4"/>
<accession>A0ABD0TXA4</accession>
<sequence length="305" mass="33785">MNDRKQRWGFDCGLLLWKKRSEELRLWADGLRKLEVVTGASWDFAKSGRSARLKAFFLVLTAMVDDDQGFRGISGIFHHVLKIQELSAIHRMVGEWMMDPIKIPWLRHPGSSWSLVYLVRGGNRPNLTEGSLSAAMGCFVQGYLVDLRWHSSVGGVLDARPPFIEELASLNNLIQLNIEDLTERIGRLGLRSSWCGGRKETVAGAREEGSVKEQLVVGVGDEMRELWSSLAKNLESAMMLLASDVGGSAEIWAPSEEMFAGCGEGGSGFGRLDACGRGQHTHCTGEEGEVTFNNHLRVITLYTSM</sequence>
<dbReference type="EMBL" id="JANQDX010000019">
    <property type="protein sequence ID" value="KAL0904354.1"/>
    <property type="molecule type" value="Genomic_DNA"/>
</dbReference>
<name>A0ABD0TXA4_DENTH</name>
<protein>
    <submittedName>
        <fullName evidence="1">Uncharacterized protein</fullName>
    </submittedName>
</protein>
<proteinExistence type="predicted"/>
<keyword evidence="2" id="KW-1185">Reference proteome</keyword>
<evidence type="ECO:0000313" key="1">
    <source>
        <dbReference type="EMBL" id="KAL0904354.1"/>
    </source>
</evidence>
<dbReference type="Proteomes" id="UP001552299">
    <property type="component" value="Unassembled WGS sequence"/>
</dbReference>
<organism evidence="1 2">
    <name type="scientific">Dendrobium thyrsiflorum</name>
    <name type="common">Pinecone-like raceme dendrobium</name>
    <name type="synonym">Orchid</name>
    <dbReference type="NCBI Taxonomy" id="117978"/>
    <lineage>
        <taxon>Eukaryota</taxon>
        <taxon>Viridiplantae</taxon>
        <taxon>Streptophyta</taxon>
        <taxon>Embryophyta</taxon>
        <taxon>Tracheophyta</taxon>
        <taxon>Spermatophyta</taxon>
        <taxon>Magnoliopsida</taxon>
        <taxon>Liliopsida</taxon>
        <taxon>Asparagales</taxon>
        <taxon>Orchidaceae</taxon>
        <taxon>Epidendroideae</taxon>
        <taxon>Malaxideae</taxon>
        <taxon>Dendrobiinae</taxon>
        <taxon>Dendrobium</taxon>
    </lineage>
</organism>
<evidence type="ECO:0000313" key="2">
    <source>
        <dbReference type="Proteomes" id="UP001552299"/>
    </source>
</evidence>
<comment type="caution">
    <text evidence="1">The sequence shown here is derived from an EMBL/GenBank/DDBJ whole genome shotgun (WGS) entry which is preliminary data.</text>
</comment>
<gene>
    <name evidence="1" type="ORF">M5K25_026447</name>
</gene>
<reference evidence="1 2" key="1">
    <citation type="journal article" date="2024" name="Plant Biotechnol. J.">
        <title>Dendrobium thyrsiflorum genome and its molecular insights into genes involved in important horticultural traits.</title>
        <authorList>
            <person name="Chen B."/>
            <person name="Wang J.Y."/>
            <person name="Zheng P.J."/>
            <person name="Li K.L."/>
            <person name="Liang Y.M."/>
            <person name="Chen X.F."/>
            <person name="Zhang C."/>
            <person name="Zhao X."/>
            <person name="He X."/>
            <person name="Zhang G.Q."/>
            <person name="Liu Z.J."/>
            <person name="Xu Q."/>
        </authorList>
    </citation>
    <scope>NUCLEOTIDE SEQUENCE [LARGE SCALE GENOMIC DNA]</scope>
    <source>
        <strain evidence="1">GZMU011</strain>
    </source>
</reference>